<sequence length="66" mass="7521">MWLVDEVIDRVPGTVVTATPPALVSGLTWAGVSMQDWVYILTIIYIVINIVKPVIKWAWRKFYGTE</sequence>
<dbReference type="Proteomes" id="UP000002907">
    <property type="component" value="Segment"/>
</dbReference>
<organism evidence="2 3">
    <name type="scientific">Yersinia phage phiR8-01</name>
    <dbReference type="NCBI Taxonomy" id="1206556"/>
    <lineage>
        <taxon>Viruses</taxon>
        <taxon>Duplodnaviria</taxon>
        <taxon>Heunggongvirae</taxon>
        <taxon>Uroviricota</taxon>
        <taxon>Caudoviricetes</taxon>
        <taxon>Autographivirales</taxon>
        <taxon>Autonotataviridae</taxon>
        <taxon>Melnykvirinae</taxon>
        <taxon>Pienvirus</taxon>
        <taxon>Pienvirus R801</taxon>
    </lineage>
</organism>
<evidence type="ECO:0000256" key="1">
    <source>
        <dbReference type="SAM" id="Phobius"/>
    </source>
</evidence>
<evidence type="ECO:0008006" key="4">
    <source>
        <dbReference type="Google" id="ProtNLM"/>
    </source>
</evidence>
<dbReference type="RefSeq" id="YP_009800379.1">
    <property type="nucleotide sequence ID" value="NC_047951.1"/>
</dbReference>
<proteinExistence type="predicted"/>
<protein>
    <recommendedName>
        <fullName evidence="4">Holin</fullName>
    </recommendedName>
</protein>
<dbReference type="EMBL" id="HE956707">
    <property type="protein sequence ID" value="CCI88426.2"/>
    <property type="molecule type" value="Genomic_DNA"/>
</dbReference>
<feature type="transmembrane region" description="Helical" evidence="1">
    <location>
        <begin position="37"/>
        <end position="55"/>
    </location>
</feature>
<evidence type="ECO:0000313" key="2">
    <source>
        <dbReference type="EMBL" id="CCI88426.2"/>
    </source>
</evidence>
<dbReference type="InterPro" id="IPR019682">
    <property type="entry name" value="Phage_T7_Gp17.5_holin"/>
</dbReference>
<keyword evidence="1" id="KW-1133">Transmembrane helix</keyword>
<evidence type="ECO:0000313" key="3">
    <source>
        <dbReference type="Proteomes" id="UP000002907"/>
    </source>
</evidence>
<reference evidence="2" key="1">
    <citation type="submission" date="2012-06" db="EMBL/GenBank/DDBJ databases">
        <title>Genomic characterization of five bacteriophages specific for Yersinia species.</title>
        <authorList>
            <person name="Skurnik M."/>
            <person name="Nawaz A."/>
            <person name="Happonen L."/>
            <person name="Butcher S."/>
            <person name="Mattinen L."/>
        </authorList>
    </citation>
    <scope>NUCLEOTIDE SEQUENCE [LARGE SCALE GENOMIC DNA]</scope>
</reference>
<gene>
    <name evidence="2" type="primary">g045</name>
    <name evidence="2" type="ORF">BN110_007</name>
</gene>
<name>I7K2J4_9CAUD</name>
<dbReference type="Pfam" id="PF10746">
    <property type="entry name" value="Phage_holin_2_2"/>
    <property type="match status" value="1"/>
</dbReference>
<dbReference type="GeneID" id="54990875"/>
<keyword evidence="1" id="KW-0812">Transmembrane</keyword>
<dbReference type="GO" id="GO:0044659">
    <property type="term" value="P:viral release from host cell by cytolysis"/>
    <property type="evidence" value="ECO:0007669"/>
    <property type="project" value="InterPro"/>
</dbReference>
<dbReference type="KEGG" id="vg:54990875"/>
<keyword evidence="1" id="KW-0472">Membrane</keyword>
<keyword evidence="3" id="KW-1185">Reference proteome</keyword>
<accession>I7K2J4</accession>